<proteinExistence type="predicted"/>
<dbReference type="Gene3D" id="3.40.50.2000">
    <property type="entry name" value="Glycogen Phosphorylase B"/>
    <property type="match status" value="2"/>
</dbReference>
<name>A0A1F7JRP6_9BACT</name>
<evidence type="ECO:0000259" key="1">
    <source>
        <dbReference type="Pfam" id="PF00534"/>
    </source>
</evidence>
<reference evidence="3 4" key="1">
    <citation type="journal article" date="2016" name="Nat. Commun.">
        <title>Thousands of microbial genomes shed light on interconnected biogeochemical processes in an aquifer system.</title>
        <authorList>
            <person name="Anantharaman K."/>
            <person name="Brown C.T."/>
            <person name="Hug L.A."/>
            <person name="Sharon I."/>
            <person name="Castelle C.J."/>
            <person name="Probst A.J."/>
            <person name="Thomas B.C."/>
            <person name="Singh A."/>
            <person name="Wilkins M.J."/>
            <person name="Karaoz U."/>
            <person name="Brodie E.L."/>
            <person name="Williams K.H."/>
            <person name="Hubbard S.S."/>
            <person name="Banfield J.F."/>
        </authorList>
    </citation>
    <scope>NUCLEOTIDE SEQUENCE [LARGE SCALE GENOMIC DNA]</scope>
</reference>
<dbReference type="InterPro" id="IPR050194">
    <property type="entry name" value="Glycosyltransferase_grp1"/>
</dbReference>
<accession>A0A1F7JRP6</accession>
<feature type="domain" description="Glycosyl transferase family 1" evidence="1">
    <location>
        <begin position="232"/>
        <end position="377"/>
    </location>
</feature>
<dbReference type="Pfam" id="PF13439">
    <property type="entry name" value="Glyco_transf_4"/>
    <property type="match status" value="1"/>
</dbReference>
<dbReference type="PANTHER" id="PTHR45947:SF3">
    <property type="entry name" value="SULFOQUINOVOSYL TRANSFERASE SQD2"/>
    <property type="match status" value="1"/>
</dbReference>
<dbReference type="AlphaFoldDB" id="A0A1F7JRP6"/>
<evidence type="ECO:0008006" key="5">
    <source>
        <dbReference type="Google" id="ProtNLM"/>
    </source>
</evidence>
<protein>
    <recommendedName>
        <fullName evidence="5">Glycosyltransferase subfamily 4-like N-terminal domain-containing protein</fullName>
    </recommendedName>
</protein>
<evidence type="ECO:0000313" key="3">
    <source>
        <dbReference type="EMBL" id="OGK58289.1"/>
    </source>
</evidence>
<sequence length="410" mass="47841">MFKTLRYYDDKKLFKSQVKITYNKNMKILLGLPEYPPYTIGGGGAVYQNLVKQYQQLGHEVVVIYGYFPTRRWNEKIKITIEKGITYYQVPEIPIPSFLPYLKIRLPCNLHSIRQLNAIINKEKVEIAHLHGYGFIFIDILAYLLQNKHLPYVFTIHGWPQRQKQSNVIVKIIWYLYEKILAKKTLFRAIKVTTVSQFLKSQLPKPIQTKTSVIPNGFDPQKYPANLVGFDIRRRYALPPEEIIFLSLGRIAYLKGLQLVMNKLPELRKKLSLTYLIAGEDEGYKNELLKLRQKLKLESTVKFIGQLDEVTKNYFLSQADVVAIPSLSEGFSLVALEAMYYRKLILYGQSPAVRELIKDYSKKISLVEKNLVSKINQTMRMSTNFDQKKFNWPVIAREYVKVLRDSQIIK</sequence>
<evidence type="ECO:0000259" key="2">
    <source>
        <dbReference type="Pfam" id="PF13439"/>
    </source>
</evidence>
<feature type="domain" description="Glycosyltransferase subfamily 4-like N-terminal" evidence="2">
    <location>
        <begin position="40"/>
        <end position="221"/>
    </location>
</feature>
<organism evidence="3 4">
    <name type="scientific">Candidatus Roizmanbacteria bacterium RIFCSPLOWO2_02_FULL_41_9</name>
    <dbReference type="NCBI Taxonomy" id="1802077"/>
    <lineage>
        <taxon>Bacteria</taxon>
        <taxon>Candidatus Roizmaniibacteriota</taxon>
    </lineage>
</organism>
<dbReference type="Proteomes" id="UP000178039">
    <property type="component" value="Unassembled WGS sequence"/>
</dbReference>
<evidence type="ECO:0000313" key="4">
    <source>
        <dbReference type="Proteomes" id="UP000178039"/>
    </source>
</evidence>
<dbReference type="CDD" id="cd03801">
    <property type="entry name" value="GT4_PimA-like"/>
    <property type="match status" value="1"/>
</dbReference>
<dbReference type="InterPro" id="IPR028098">
    <property type="entry name" value="Glyco_trans_4-like_N"/>
</dbReference>
<dbReference type="EMBL" id="MGBB01000014">
    <property type="protein sequence ID" value="OGK58289.1"/>
    <property type="molecule type" value="Genomic_DNA"/>
</dbReference>
<dbReference type="PANTHER" id="PTHR45947">
    <property type="entry name" value="SULFOQUINOVOSYL TRANSFERASE SQD2"/>
    <property type="match status" value="1"/>
</dbReference>
<dbReference type="SUPFAM" id="SSF53756">
    <property type="entry name" value="UDP-Glycosyltransferase/glycogen phosphorylase"/>
    <property type="match status" value="1"/>
</dbReference>
<dbReference type="InterPro" id="IPR001296">
    <property type="entry name" value="Glyco_trans_1"/>
</dbReference>
<comment type="caution">
    <text evidence="3">The sequence shown here is derived from an EMBL/GenBank/DDBJ whole genome shotgun (WGS) entry which is preliminary data.</text>
</comment>
<dbReference type="Pfam" id="PF00534">
    <property type="entry name" value="Glycos_transf_1"/>
    <property type="match status" value="1"/>
</dbReference>
<dbReference type="GO" id="GO:0016757">
    <property type="term" value="F:glycosyltransferase activity"/>
    <property type="evidence" value="ECO:0007669"/>
    <property type="project" value="InterPro"/>
</dbReference>
<gene>
    <name evidence="3" type="ORF">A3H86_01500</name>
</gene>